<evidence type="ECO:0000313" key="2">
    <source>
        <dbReference type="Proteomes" id="UP001239111"/>
    </source>
</evidence>
<evidence type="ECO:0000313" key="1">
    <source>
        <dbReference type="EMBL" id="KAJ8687439.1"/>
    </source>
</evidence>
<proteinExistence type="predicted"/>
<comment type="caution">
    <text evidence="1">The sequence shown here is derived from an EMBL/GenBank/DDBJ whole genome shotgun (WGS) entry which is preliminary data.</text>
</comment>
<gene>
    <name evidence="1" type="ORF">QAD02_023233</name>
</gene>
<sequence length="394" mass="45144">MDELDDIFKMYPEMILISKSPMTWKGLLTVTNNYTCCKMKIKVRLIVPSFPSLDDASIQFGHSIAFLFGANFKNQIDSLLKKSETVFLLLQELTATLEKLLGADQEDVTVMTSTKTDYTERLLKELSGILSDYSDIQFSATKDLSAIRLTLDDISMVVQPTVTSAGLNSWKIISSELPDIPNFTINEKKCLSLKDIRNMFQKQVYALEGVWDQLRRIDNYCSVTDPLHPKPYHLYRRIYLSQDVSLLVTLNPLDPTGYPNLKFLGINKVVEEYTNLLQDEDWFEKWDLECSVYENLLTVLNIDDFPKAPEPESTSDYRGGMVSEEECCICFSMDLDDGELPYEICNNLRCRRHFHSTCLRQWLQELANNKIVFNKIFGPCPNCGEEVSTKVSAK</sequence>
<reference evidence="1" key="1">
    <citation type="submission" date="2023-04" db="EMBL/GenBank/DDBJ databases">
        <title>A chromosome-level genome assembly of the parasitoid wasp Eretmocerus hayati.</title>
        <authorList>
            <person name="Zhong Y."/>
            <person name="Liu S."/>
            <person name="Liu Y."/>
        </authorList>
    </citation>
    <scope>NUCLEOTIDE SEQUENCE</scope>
    <source>
        <strain evidence="1">ZJU_SS_LIU_2023</strain>
    </source>
</reference>
<name>A0ACC2PXR0_9HYME</name>
<dbReference type="EMBL" id="CM056741">
    <property type="protein sequence ID" value="KAJ8687439.1"/>
    <property type="molecule type" value="Genomic_DNA"/>
</dbReference>
<organism evidence="1 2">
    <name type="scientific">Eretmocerus hayati</name>
    <dbReference type="NCBI Taxonomy" id="131215"/>
    <lineage>
        <taxon>Eukaryota</taxon>
        <taxon>Metazoa</taxon>
        <taxon>Ecdysozoa</taxon>
        <taxon>Arthropoda</taxon>
        <taxon>Hexapoda</taxon>
        <taxon>Insecta</taxon>
        <taxon>Pterygota</taxon>
        <taxon>Neoptera</taxon>
        <taxon>Endopterygota</taxon>
        <taxon>Hymenoptera</taxon>
        <taxon>Apocrita</taxon>
        <taxon>Proctotrupomorpha</taxon>
        <taxon>Chalcidoidea</taxon>
        <taxon>Aphelinidae</taxon>
        <taxon>Aphelininae</taxon>
        <taxon>Eretmocerus</taxon>
    </lineage>
</organism>
<keyword evidence="2" id="KW-1185">Reference proteome</keyword>
<dbReference type="Proteomes" id="UP001239111">
    <property type="component" value="Chromosome 1"/>
</dbReference>
<accession>A0ACC2PXR0</accession>
<protein>
    <submittedName>
        <fullName evidence="1">Uncharacterized protein</fullName>
    </submittedName>
</protein>